<accession>A0A412IW43</accession>
<dbReference type="AlphaFoldDB" id="A0A412IW43"/>
<proteinExistence type="predicted"/>
<organism evidence="1 2">
    <name type="scientific">Coprococcus eutactus</name>
    <dbReference type="NCBI Taxonomy" id="33043"/>
    <lineage>
        <taxon>Bacteria</taxon>
        <taxon>Bacillati</taxon>
        <taxon>Bacillota</taxon>
        <taxon>Clostridia</taxon>
        <taxon>Lachnospirales</taxon>
        <taxon>Lachnospiraceae</taxon>
        <taxon>Coprococcus</taxon>
    </lineage>
</organism>
<gene>
    <name evidence="1" type="ORF">DWX94_00600</name>
</gene>
<dbReference type="Pfam" id="PF16160">
    <property type="entry name" value="DUF4866"/>
    <property type="match status" value="1"/>
</dbReference>
<dbReference type="InterPro" id="IPR032357">
    <property type="entry name" value="DUF4866"/>
</dbReference>
<comment type="caution">
    <text evidence="1">The sequence shown here is derived from an EMBL/GenBank/DDBJ whole genome shotgun (WGS) entry which is preliminary data.</text>
</comment>
<reference evidence="1 2" key="1">
    <citation type="submission" date="2018-08" db="EMBL/GenBank/DDBJ databases">
        <title>A genome reference for cultivated species of the human gut microbiota.</title>
        <authorList>
            <person name="Zou Y."/>
            <person name="Xue W."/>
            <person name="Luo G."/>
        </authorList>
    </citation>
    <scope>NUCLEOTIDE SEQUENCE [LARGE SCALE GENOMIC DNA]</scope>
    <source>
        <strain evidence="1 2">AF22-21</strain>
    </source>
</reference>
<evidence type="ECO:0000313" key="2">
    <source>
        <dbReference type="Proteomes" id="UP000283295"/>
    </source>
</evidence>
<sequence length="253" mass="29788">MEEKTIFPREEKSEILFEKILKDPWACEKLMDTFCNYLFCNDDFDCNLSPEEFAKSLLSAYLDRDMSAFLMSICNNTMFDLLRNSYLIPYRFNADGKTNPVITTDEHGELLPEFRNSVKEKDYQHFHDIYTHMTHNENMYLAKAYRYSHEYTSDNMEVGQKILEECTGVLLIRELPDTVKLKETEAEAYCAVWDIMVELEKNLPMAFVFYGQDTLDRQGMRYDELGIFLPDSLLMKNLERHVAKAEAIIYAEK</sequence>
<dbReference type="OrthoDB" id="1970909at2"/>
<dbReference type="RefSeq" id="WP_119201837.1">
    <property type="nucleotide sequence ID" value="NZ_CABIWG010000003.1"/>
</dbReference>
<name>A0A412IW43_9FIRM</name>
<dbReference type="Proteomes" id="UP000283295">
    <property type="component" value="Unassembled WGS sequence"/>
</dbReference>
<dbReference type="EMBL" id="QRVK01000001">
    <property type="protein sequence ID" value="RGS44329.1"/>
    <property type="molecule type" value="Genomic_DNA"/>
</dbReference>
<evidence type="ECO:0000313" key="1">
    <source>
        <dbReference type="EMBL" id="RGS44329.1"/>
    </source>
</evidence>
<protein>
    <submittedName>
        <fullName evidence="1">DUF4866 domain-containing protein</fullName>
    </submittedName>
</protein>